<dbReference type="Pfam" id="PF05461">
    <property type="entry name" value="ApoL"/>
    <property type="match status" value="1"/>
</dbReference>
<accession>A0AA35QRG7</accession>
<dbReference type="PANTHER" id="PTHR14096">
    <property type="entry name" value="APOLIPOPROTEIN L"/>
    <property type="match status" value="1"/>
</dbReference>
<gene>
    <name evidence="3" type="ORF">GBAR_LOCUS36</name>
</gene>
<keyword evidence="4" id="KW-1185">Reference proteome</keyword>
<dbReference type="PANTHER" id="PTHR14096:SF28">
    <property type="entry name" value="APOLIPOPROTEIN L, 1-RELATED"/>
    <property type="match status" value="1"/>
</dbReference>
<organism evidence="3 4">
    <name type="scientific">Geodia barretti</name>
    <name type="common">Barrett's horny sponge</name>
    <dbReference type="NCBI Taxonomy" id="519541"/>
    <lineage>
        <taxon>Eukaryota</taxon>
        <taxon>Metazoa</taxon>
        <taxon>Porifera</taxon>
        <taxon>Demospongiae</taxon>
        <taxon>Heteroscleromorpha</taxon>
        <taxon>Tetractinellida</taxon>
        <taxon>Astrophorina</taxon>
        <taxon>Geodiidae</taxon>
        <taxon>Geodia</taxon>
    </lineage>
</organism>
<evidence type="ECO:0008006" key="5">
    <source>
        <dbReference type="Google" id="ProtNLM"/>
    </source>
</evidence>
<evidence type="ECO:0000256" key="2">
    <source>
        <dbReference type="SAM" id="Phobius"/>
    </source>
</evidence>
<dbReference type="InterPro" id="IPR008405">
    <property type="entry name" value="ApoL"/>
</dbReference>
<dbReference type="GO" id="GO:0006869">
    <property type="term" value="P:lipid transport"/>
    <property type="evidence" value="ECO:0007669"/>
    <property type="project" value="InterPro"/>
</dbReference>
<dbReference type="Proteomes" id="UP001174909">
    <property type="component" value="Unassembled WGS sequence"/>
</dbReference>
<dbReference type="GO" id="GO:0008289">
    <property type="term" value="F:lipid binding"/>
    <property type="evidence" value="ECO:0007669"/>
    <property type="project" value="InterPro"/>
</dbReference>
<evidence type="ECO:0000313" key="3">
    <source>
        <dbReference type="EMBL" id="CAI7988694.1"/>
    </source>
</evidence>
<comment type="similarity">
    <text evidence="1">Belongs to the apolipoprotein L family.</text>
</comment>
<dbReference type="GO" id="GO:0005576">
    <property type="term" value="C:extracellular region"/>
    <property type="evidence" value="ECO:0007669"/>
    <property type="project" value="InterPro"/>
</dbReference>
<proteinExistence type="inferred from homology"/>
<dbReference type="GO" id="GO:0042157">
    <property type="term" value="P:lipoprotein metabolic process"/>
    <property type="evidence" value="ECO:0007669"/>
    <property type="project" value="InterPro"/>
</dbReference>
<feature type="transmembrane region" description="Helical" evidence="2">
    <location>
        <begin position="57"/>
        <end position="76"/>
    </location>
</feature>
<keyword evidence="2" id="KW-1133">Transmembrane helix</keyword>
<feature type="transmembrane region" description="Helical" evidence="2">
    <location>
        <begin position="82"/>
        <end position="102"/>
    </location>
</feature>
<protein>
    <recommendedName>
        <fullName evidence="5">Apolipoprotein L3</fullName>
    </recommendedName>
</protein>
<dbReference type="EMBL" id="CASHTH010000007">
    <property type="protein sequence ID" value="CAI7988694.1"/>
    <property type="molecule type" value="Genomic_DNA"/>
</dbReference>
<dbReference type="AlphaFoldDB" id="A0AA35QRG7"/>
<name>A0AA35QRG7_GEOBA</name>
<evidence type="ECO:0000256" key="1">
    <source>
        <dbReference type="ARBA" id="ARBA00010090"/>
    </source>
</evidence>
<comment type="caution">
    <text evidence="3">The sequence shown here is derived from an EMBL/GenBank/DDBJ whole genome shotgun (WGS) entry which is preliminary data.</text>
</comment>
<keyword evidence="2" id="KW-0472">Membrane</keyword>
<dbReference type="GO" id="GO:0016020">
    <property type="term" value="C:membrane"/>
    <property type="evidence" value="ECO:0007669"/>
    <property type="project" value="TreeGrafter"/>
</dbReference>
<keyword evidence="2" id="KW-0812">Transmembrane</keyword>
<reference evidence="3" key="1">
    <citation type="submission" date="2023-03" db="EMBL/GenBank/DDBJ databases">
        <authorList>
            <person name="Steffen K."/>
            <person name="Cardenas P."/>
        </authorList>
    </citation>
    <scope>NUCLEOTIDE SEQUENCE</scope>
</reference>
<sequence>MASVSRERLEQLLPVAYDNYQLLLPALDLMVHNRIETLRHLNQIAYKRHRLGNVAKVAGATTGILGSVAAATGVALTPMTLGFGLVLTAGGAAVASLATLGAHVTEKVCDLETVQRAIDADKRQCEAVKELWRSLKLLRRANKYYSAS</sequence>
<evidence type="ECO:0000313" key="4">
    <source>
        <dbReference type="Proteomes" id="UP001174909"/>
    </source>
</evidence>